<feature type="domain" description="C2H2-type" evidence="25">
    <location>
        <begin position="439"/>
        <end position="467"/>
    </location>
</feature>
<comment type="catalytic activity">
    <reaction evidence="21">
        <text>a di-trans,poly-cis-dolichyl phosphate + UDP-N-acetyl-alpha-D-glucosamine = an N-acetyl-alpha-D-glucosaminyl-diphospho-di-trans,poly-cis-dolichol + UMP</text>
        <dbReference type="Rhea" id="RHEA:13289"/>
        <dbReference type="Rhea" id="RHEA-COMP:19498"/>
        <dbReference type="Rhea" id="RHEA-COMP:19507"/>
        <dbReference type="ChEBI" id="CHEBI:57683"/>
        <dbReference type="ChEBI" id="CHEBI:57705"/>
        <dbReference type="ChEBI" id="CHEBI:57865"/>
        <dbReference type="ChEBI" id="CHEBI:58427"/>
        <dbReference type="EC" id="2.7.8.15"/>
    </reaction>
    <physiologicalReaction direction="left-to-right" evidence="21">
        <dbReference type="Rhea" id="RHEA:13290"/>
    </physiologicalReaction>
</comment>
<dbReference type="InterPro" id="IPR048439">
    <property type="entry name" value="DPAGT1_ins"/>
</dbReference>
<dbReference type="SUPFAM" id="SSF57667">
    <property type="entry name" value="beta-beta-alpha zinc fingers"/>
    <property type="match status" value="2"/>
</dbReference>
<dbReference type="PROSITE" id="PS00028">
    <property type="entry name" value="ZINC_FINGER_C2H2_1"/>
    <property type="match status" value="5"/>
</dbReference>
<feature type="domain" description="C2H2-type" evidence="25">
    <location>
        <begin position="413"/>
        <end position="440"/>
    </location>
</feature>
<evidence type="ECO:0000256" key="11">
    <source>
        <dbReference type="ARBA" id="ARBA00022723"/>
    </source>
</evidence>
<feature type="domain" description="Sushi" evidence="26">
    <location>
        <begin position="654"/>
        <end position="710"/>
    </location>
</feature>
<name>A0A498LZ08_LABRO</name>
<dbReference type="Pfam" id="PF00084">
    <property type="entry name" value="Sushi"/>
    <property type="match status" value="1"/>
</dbReference>
<comment type="pathway">
    <text evidence="3">Protein modification; protein glycosylation.</text>
</comment>
<evidence type="ECO:0000256" key="15">
    <source>
        <dbReference type="ARBA" id="ARBA00023136"/>
    </source>
</evidence>
<dbReference type="Pfam" id="PF13894">
    <property type="entry name" value="zf-C2H2_4"/>
    <property type="match status" value="1"/>
</dbReference>
<organism evidence="27 28">
    <name type="scientific">Labeo rohita</name>
    <name type="common">Indian major carp</name>
    <name type="synonym">Cyprinus rohita</name>
    <dbReference type="NCBI Taxonomy" id="84645"/>
    <lineage>
        <taxon>Eukaryota</taxon>
        <taxon>Metazoa</taxon>
        <taxon>Chordata</taxon>
        <taxon>Craniata</taxon>
        <taxon>Vertebrata</taxon>
        <taxon>Euteleostomi</taxon>
        <taxon>Actinopterygii</taxon>
        <taxon>Neopterygii</taxon>
        <taxon>Teleostei</taxon>
        <taxon>Ostariophysi</taxon>
        <taxon>Cypriniformes</taxon>
        <taxon>Cyprinidae</taxon>
        <taxon>Labeoninae</taxon>
        <taxon>Labeonini</taxon>
        <taxon>Labeo</taxon>
    </lineage>
</organism>
<dbReference type="SUPFAM" id="SSF57535">
    <property type="entry name" value="Complement control module/SCR domain"/>
    <property type="match status" value="1"/>
</dbReference>
<evidence type="ECO:0000256" key="8">
    <source>
        <dbReference type="ARBA" id="ARBA00022676"/>
    </source>
</evidence>
<keyword evidence="15 24" id="KW-0472">Membrane</keyword>
<evidence type="ECO:0000256" key="21">
    <source>
        <dbReference type="ARBA" id="ARBA00045078"/>
    </source>
</evidence>
<comment type="similarity">
    <text evidence="4">Belongs to the glycosyltransferase 4 family.</text>
</comment>
<dbReference type="InterPro" id="IPR036236">
    <property type="entry name" value="Znf_C2H2_sf"/>
</dbReference>
<evidence type="ECO:0000256" key="5">
    <source>
        <dbReference type="ARBA" id="ARBA00011738"/>
    </source>
</evidence>
<feature type="transmembrane region" description="Helical" evidence="24">
    <location>
        <begin position="52"/>
        <end position="73"/>
    </location>
</feature>
<feature type="domain" description="C2H2-type" evidence="25">
    <location>
        <begin position="496"/>
        <end position="526"/>
    </location>
</feature>
<dbReference type="CDD" id="cd06855">
    <property type="entry name" value="GT_GPT_euk"/>
    <property type="match status" value="1"/>
</dbReference>
<dbReference type="Pfam" id="PF00096">
    <property type="entry name" value="zf-C2H2"/>
    <property type="match status" value="2"/>
</dbReference>
<dbReference type="Gene3D" id="2.10.70.10">
    <property type="entry name" value="Complement Module, domain 1"/>
    <property type="match status" value="1"/>
</dbReference>
<dbReference type="PANTHER" id="PTHR10571">
    <property type="entry name" value="UDP-N-ACETYLGLUCOSAMINE--DOLICHYL-PHOSPHATE N-ACETYLGLUCOSAMINEPHOSPHOTRANSFERASE"/>
    <property type="match status" value="1"/>
</dbReference>
<evidence type="ECO:0000256" key="16">
    <source>
        <dbReference type="ARBA" id="ARBA00023157"/>
    </source>
</evidence>
<evidence type="ECO:0000256" key="17">
    <source>
        <dbReference type="ARBA" id="ARBA00023180"/>
    </source>
</evidence>
<feature type="transmembrane region" description="Helical" evidence="24">
    <location>
        <begin position="143"/>
        <end position="162"/>
    </location>
</feature>
<feature type="domain" description="C2H2-type" evidence="25">
    <location>
        <begin position="529"/>
        <end position="557"/>
    </location>
</feature>
<evidence type="ECO:0000256" key="2">
    <source>
        <dbReference type="ARBA" id="ARBA00004477"/>
    </source>
</evidence>
<dbReference type="InterPro" id="IPR033895">
    <property type="entry name" value="GPT"/>
</dbReference>
<proteinExistence type="evidence at protein level"/>
<feature type="domain" description="C2H2-type" evidence="25">
    <location>
        <begin position="468"/>
        <end position="495"/>
    </location>
</feature>
<evidence type="ECO:0000256" key="3">
    <source>
        <dbReference type="ARBA" id="ARBA00004922"/>
    </source>
</evidence>
<evidence type="ECO:0000259" key="26">
    <source>
        <dbReference type="PROSITE" id="PS50923"/>
    </source>
</evidence>
<dbReference type="InterPro" id="IPR000715">
    <property type="entry name" value="Glycosyl_transferase_4"/>
</dbReference>
<dbReference type="PROSITE" id="PS50157">
    <property type="entry name" value="ZINC_FINGER_C2H2_2"/>
    <property type="match status" value="5"/>
</dbReference>
<comment type="function">
    <text evidence="20">UDP-N-acetylglucosamine--dolichyl-phosphate N-acetylglucosaminephosphotransferase that operates in the biosynthetic pathway of dolichol-linked oligosaccharides, the glycan precursors employed in protein asparagine (N)-glycosylation. The assembly of dolichol-linked oligosaccharides begins on the cytosolic side of the endoplasmic reticulum membrane and finishes in its lumen. The sequential addition of sugars to dolichol pyrophosphate produces dolichol-linked oligosaccharides containing fourteen sugars, including two GlcNAcs, nine mannoses and three glucoses. Once assembled, the oligosaccharide is transferred from the lipid to nascent proteins by oligosaccharyltransferases. Catalyzes the initial step of dolichol-linked oligosaccharide biosynthesis, transfering GlcNAc-1-P from cytosolic UDP-GlcNAc onto the carrier lipid dolichyl phosphate (P-dolichol), yielding GlcNAc-P-P-dolichol embedded in the cytoplasmic leaflet of the endoplasmic reticulum membrane.</text>
</comment>
<dbReference type="STRING" id="84645.A0A498LZ08"/>
<dbReference type="Proteomes" id="UP000290572">
    <property type="component" value="Unassembled WGS sequence"/>
</dbReference>
<keyword evidence="23" id="KW-0768">Sushi</keyword>
<evidence type="ECO:0000313" key="27">
    <source>
        <dbReference type="EMBL" id="RXN10387.1"/>
    </source>
</evidence>
<evidence type="ECO:0000256" key="10">
    <source>
        <dbReference type="ARBA" id="ARBA00022692"/>
    </source>
</evidence>
<dbReference type="InterPro" id="IPR013087">
    <property type="entry name" value="Znf_C2H2_type"/>
</dbReference>
<keyword evidence="11" id="KW-0479">Metal-binding</keyword>
<keyword evidence="22" id="KW-0862">Zinc</keyword>
<dbReference type="AlphaFoldDB" id="A0A498LZ08"/>
<evidence type="ECO:0000256" key="18">
    <source>
        <dbReference type="ARBA" id="ARBA00029567"/>
    </source>
</evidence>
<comment type="cofactor">
    <cofactor evidence="1">
        <name>Mg(2+)</name>
        <dbReference type="ChEBI" id="CHEBI:18420"/>
    </cofactor>
</comment>
<evidence type="ECO:0000259" key="25">
    <source>
        <dbReference type="PROSITE" id="PS50157"/>
    </source>
</evidence>
<dbReference type="Pfam" id="PF21383">
    <property type="entry name" value="DPAGT1_ins"/>
    <property type="match status" value="1"/>
</dbReference>
<evidence type="ECO:0000256" key="9">
    <source>
        <dbReference type="ARBA" id="ARBA00022679"/>
    </source>
</evidence>
<keyword evidence="8" id="KW-0328">Glycosyltransferase</keyword>
<sequence>MGERCQRFPHNEFVQLIGALLAICCMIFLGFADDVLNLRWRHKLLLPTMASLPLLMVYFTNFGNTVIVVPKPFRVLLGMHLDLGILYYVYMGMLAVFCTNAINILAGINGIESGQALFISGSIILFNLLELNGDYRDDHVFSLYFMIPFFFTTLALFYHNWLQSDTGKLGMSYSKFKQKDLGKLGQLILKVAETLWLLDVRRGQEGDDEFIECNNMTLINLVLKVLGPTHERNLTAIMLLIQRCMMPPSGKRALRREELQLELACEWGSCQETFDRMQEFCQHVEKHYKATVDSETELPEEEHNCLWRDCGFCSVEGNAELLRHLFFHCYHTKLKQWGLAILKGHSDMGACSVGLHNRNIVPEVQENFLCLWEHCEMSMDNPEWFYRHVEMHAHCLEANEENVLFCGWKGQRFQCSHCSKRFATERLLRDHMRNHVNHYKCPLCDMTCPSPSSLRNHIKFRHSNEKPYSCDYCEYSCKNLIDLRKHLDTHSSEPAYRCDFADCDYSTRSLYSIKNHYKRVHEGDYTPRYKCHVCEQCFTRGNNLTAHLRKKHQFKWPSGHPRFRYKEHEDGFMRLQLIRYESVELTEQLMRERQGEGDSSLLEVEQEDELADTYWSGTAPICFGGCKGRHRELKRDTCGDSDCCWVGYKSLCRVNCGKPDVDFNGMIYGSDWWVGSVVRYNCRPGFVLVGDPARACQSNGKWTPKPSCLRVCHRGRVEINEKDIDGTCSSTCPDAKSYAVPLNHKCSRIENCTTKESGWKRWFTRCNYCDCDCFTPCGKFL</sequence>
<evidence type="ECO:0000256" key="6">
    <source>
        <dbReference type="ARBA" id="ARBA00013225"/>
    </source>
</evidence>
<evidence type="ECO:0000256" key="14">
    <source>
        <dbReference type="ARBA" id="ARBA00022989"/>
    </source>
</evidence>
<feature type="transmembrane region" description="Helical" evidence="24">
    <location>
        <begin position="114"/>
        <end position="131"/>
    </location>
</feature>
<dbReference type="EMBL" id="QBIY01013204">
    <property type="protein sequence ID" value="RXN10387.1"/>
    <property type="molecule type" value="Genomic_DNA"/>
</dbReference>
<protein>
    <recommendedName>
        <fullName evidence="7">UDP-N-acetylglucosamine--dolichyl-phosphate N-acetylglucosaminephosphotransferase</fullName>
        <ecNumber evidence="6">2.7.8.15</ecNumber>
    </recommendedName>
    <alternativeName>
        <fullName evidence="18">GlcNAc-1-P transferase</fullName>
    </alternativeName>
    <alternativeName>
        <fullName evidence="19">N-acetylglucosamine-1-phosphate transferase</fullName>
    </alternativeName>
</protein>
<keyword evidence="14 24" id="KW-1133">Transmembrane helix</keyword>
<evidence type="ECO:0000313" key="28">
    <source>
        <dbReference type="Proteomes" id="UP000290572"/>
    </source>
</evidence>
<evidence type="ECO:0000256" key="23">
    <source>
        <dbReference type="PROSITE-ProRule" id="PRU00302"/>
    </source>
</evidence>
<evidence type="ECO:0000256" key="20">
    <source>
        <dbReference type="ARBA" id="ARBA00044717"/>
    </source>
</evidence>
<dbReference type="EC" id="2.7.8.15" evidence="6"/>
<accession>A0A498LZ08</accession>
<gene>
    <name evidence="27" type="ORF">ROHU_030746</name>
</gene>
<keyword evidence="12" id="KW-0256">Endoplasmic reticulum</keyword>
<comment type="subcellular location">
    <subcellularLocation>
        <location evidence="2">Endoplasmic reticulum membrane</location>
        <topology evidence="2">Multi-pass membrane protein</topology>
    </subcellularLocation>
</comment>
<comment type="subunit">
    <text evidence="5">Homodimer.</text>
</comment>
<dbReference type="Gene3D" id="3.30.160.60">
    <property type="entry name" value="Classic Zinc Finger"/>
    <property type="match status" value="4"/>
</dbReference>
<reference evidence="27 28" key="1">
    <citation type="submission" date="2018-03" db="EMBL/GenBank/DDBJ databases">
        <title>Draft genome sequence of Rohu Carp (Labeo rohita).</title>
        <authorList>
            <person name="Das P."/>
            <person name="Kushwaha B."/>
            <person name="Joshi C.G."/>
            <person name="Kumar D."/>
            <person name="Nagpure N.S."/>
            <person name="Sahoo L."/>
            <person name="Das S.P."/>
            <person name="Bit A."/>
            <person name="Patnaik S."/>
            <person name="Meher P.K."/>
            <person name="Jayasankar P."/>
            <person name="Koringa P.G."/>
            <person name="Patel N.V."/>
            <person name="Hinsu A.T."/>
            <person name="Kumar R."/>
            <person name="Pandey M."/>
            <person name="Agarwal S."/>
            <person name="Srivastava S."/>
            <person name="Singh M."/>
            <person name="Iquebal M.A."/>
            <person name="Jaiswal S."/>
            <person name="Angadi U.B."/>
            <person name="Kumar N."/>
            <person name="Raza M."/>
            <person name="Shah T.M."/>
            <person name="Rai A."/>
            <person name="Jena J.K."/>
        </authorList>
    </citation>
    <scope>NUCLEOTIDE SEQUENCE [LARGE SCALE GENOMIC DNA]</scope>
    <source>
        <strain evidence="27">DASCIFA01</strain>
        <tissue evidence="27">Testis</tissue>
    </source>
</reference>
<keyword evidence="10 24" id="KW-0812">Transmembrane</keyword>
<evidence type="ECO:0000256" key="1">
    <source>
        <dbReference type="ARBA" id="ARBA00001946"/>
    </source>
</evidence>
<dbReference type="PANTHER" id="PTHR10571:SF0">
    <property type="entry name" value="UDP-N-ACETYLGLUCOSAMINE--DOLICHYL-PHOSPHATE N-ACETYLGLUCOSAMINEPHOSPHOTRANSFERASE"/>
    <property type="match status" value="1"/>
</dbReference>
<dbReference type="PROSITE" id="PS50923">
    <property type="entry name" value="SUSHI"/>
    <property type="match status" value="1"/>
</dbReference>
<dbReference type="InterPro" id="IPR000436">
    <property type="entry name" value="Sushi_SCR_CCP_dom"/>
</dbReference>
<evidence type="ECO:0000256" key="13">
    <source>
        <dbReference type="ARBA" id="ARBA00022842"/>
    </source>
</evidence>
<evidence type="ECO:0000256" key="19">
    <source>
        <dbReference type="ARBA" id="ARBA00033238"/>
    </source>
</evidence>
<evidence type="ECO:0000256" key="24">
    <source>
        <dbReference type="SAM" id="Phobius"/>
    </source>
</evidence>
<dbReference type="UniPathway" id="UPA00378"/>
<comment type="caution">
    <text evidence="27">The sequence shown here is derived from an EMBL/GenBank/DDBJ whole genome shotgun (WGS) entry which is preliminary data.</text>
</comment>
<evidence type="ECO:0000256" key="12">
    <source>
        <dbReference type="ARBA" id="ARBA00022824"/>
    </source>
</evidence>
<keyword evidence="13" id="KW-0460">Magnesium</keyword>
<evidence type="ECO:0007829" key="29">
    <source>
        <dbReference type="PeptideAtlas" id="A0A498LZ08"/>
    </source>
</evidence>
<evidence type="ECO:0000256" key="7">
    <source>
        <dbReference type="ARBA" id="ARBA00017659"/>
    </source>
</evidence>
<dbReference type="GO" id="GO:0005789">
    <property type="term" value="C:endoplasmic reticulum membrane"/>
    <property type="evidence" value="ECO:0007669"/>
    <property type="project" value="UniProtKB-SubCell"/>
</dbReference>
<keyword evidence="28" id="KW-1185">Reference proteome</keyword>
<feature type="transmembrane region" description="Helical" evidence="24">
    <location>
        <begin position="85"/>
        <end position="108"/>
    </location>
</feature>
<keyword evidence="16" id="KW-1015">Disulfide bond</keyword>
<dbReference type="Pfam" id="PF00953">
    <property type="entry name" value="Glycos_transf_4"/>
    <property type="match status" value="1"/>
</dbReference>
<dbReference type="GO" id="GO:0003975">
    <property type="term" value="F:UDP-N-acetylglucosamine-dolichyl-phosphate N-acetylglucosaminephosphotransferase activity"/>
    <property type="evidence" value="ECO:0007669"/>
    <property type="project" value="UniProtKB-EC"/>
</dbReference>
<keyword evidence="22" id="KW-0863">Zinc-finger</keyword>
<dbReference type="GO" id="GO:0008270">
    <property type="term" value="F:zinc ion binding"/>
    <property type="evidence" value="ECO:0007669"/>
    <property type="project" value="UniProtKB-KW"/>
</dbReference>
<dbReference type="SMART" id="SM00032">
    <property type="entry name" value="CCP"/>
    <property type="match status" value="1"/>
</dbReference>
<feature type="transmembrane region" description="Helical" evidence="24">
    <location>
        <begin position="12"/>
        <end position="32"/>
    </location>
</feature>
<evidence type="ECO:0000256" key="22">
    <source>
        <dbReference type="PROSITE-ProRule" id="PRU00042"/>
    </source>
</evidence>
<keyword evidence="9" id="KW-0808">Transferase</keyword>
<keyword evidence="29" id="KW-1267">Proteomics identification</keyword>
<keyword evidence="17" id="KW-0325">Glycoprotein</keyword>
<dbReference type="GO" id="GO:0006488">
    <property type="term" value="P:dolichol-linked oligosaccharide biosynthetic process"/>
    <property type="evidence" value="ECO:0007669"/>
    <property type="project" value="InterPro"/>
</dbReference>
<dbReference type="SMART" id="SM00355">
    <property type="entry name" value="ZnF_C2H2"/>
    <property type="match status" value="8"/>
</dbReference>
<dbReference type="GO" id="GO:0016757">
    <property type="term" value="F:glycosyltransferase activity"/>
    <property type="evidence" value="ECO:0007669"/>
    <property type="project" value="UniProtKB-KW"/>
</dbReference>
<dbReference type="InterPro" id="IPR035976">
    <property type="entry name" value="Sushi/SCR/CCP_sf"/>
</dbReference>
<dbReference type="CDD" id="cd00033">
    <property type="entry name" value="CCP"/>
    <property type="match status" value="1"/>
</dbReference>
<comment type="caution">
    <text evidence="23">Lacks conserved residue(s) required for the propagation of feature annotation.</text>
</comment>
<evidence type="ECO:0000256" key="4">
    <source>
        <dbReference type="ARBA" id="ARBA00009317"/>
    </source>
</evidence>